<protein>
    <submittedName>
        <fullName evidence="2">Uncharacterized protein</fullName>
    </submittedName>
</protein>
<dbReference type="EMBL" id="CAJOBI010013272">
    <property type="protein sequence ID" value="CAF4170371.1"/>
    <property type="molecule type" value="Genomic_DNA"/>
</dbReference>
<gene>
    <name evidence="2" type="ORF">SMN809_LOCUS20575</name>
</gene>
<evidence type="ECO:0000313" key="2">
    <source>
        <dbReference type="EMBL" id="CAF4170371.1"/>
    </source>
</evidence>
<sequence>MQEFEAKASTKRNIREQARVERDRATEESIIRAQTEKKTAAETRSQEERLATELERIKHEKLRDEKMRQQIRETSYELRELESKLRAAYVQKERTAQMAE</sequence>
<feature type="region of interest" description="Disordered" evidence="1">
    <location>
        <begin position="1"/>
        <end position="49"/>
    </location>
</feature>
<feature type="non-terminal residue" evidence="2">
    <location>
        <position position="1"/>
    </location>
</feature>
<evidence type="ECO:0000313" key="3">
    <source>
        <dbReference type="Proteomes" id="UP000676336"/>
    </source>
</evidence>
<name>A0A8S2RMX0_9BILA</name>
<evidence type="ECO:0000256" key="1">
    <source>
        <dbReference type="SAM" id="MobiDB-lite"/>
    </source>
</evidence>
<organism evidence="2 3">
    <name type="scientific">Rotaria magnacalcarata</name>
    <dbReference type="NCBI Taxonomy" id="392030"/>
    <lineage>
        <taxon>Eukaryota</taxon>
        <taxon>Metazoa</taxon>
        <taxon>Spiralia</taxon>
        <taxon>Gnathifera</taxon>
        <taxon>Rotifera</taxon>
        <taxon>Eurotatoria</taxon>
        <taxon>Bdelloidea</taxon>
        <taxon>Philodinida</taxon>
        <taxon>Philodinidae</taxon>
        <taxon>Rotaria</taxon>
    </lineage>
</organism>
<comment type="caution">
    <text evidence="2">The sequence shown here is derived from an EMBL/GenBank/DDBJ whole genome shotgun (WGS) entry which is preliminary data.</text>
</comment>
<reference evidence="2" key="1">
    <citation type="submission" date="2021-02" db="EMBL/GenBank/DDBJ databases">
        <authorList>
            <person name="Nowell W R."/>
        </authorList>
    </citation>
    <scope>NUCLEOTIDE SEQUENCE</scope>
</reference>
<dbReference type="AlphaFoldDB" id="A0A8S2RMX0"/>
<dbReference type="Proteomes" id="UP000676336">
    <property type="component" value="Unassembled WGS sequence"/>
</dbReference>
<dbReference type="PANTHER" id="PTHR19265">
    <property type="entry name" value="MEIOSIS-SPECIFIC NUCLEAR STRUCTURAL PROTEIN 1"/>
    <property type="match status" value="1"/>
</dbReference>
<proteinExistence type="predicted"/>
<dbReference type="PANTHER" id="PTHR19265:SF0">
    <property type="entry name" value="MEIOSIS-SPECIFIC NUCLEAR STRUCTURAL PROTEIN 1"/>
    <property type="match status" value="1"/>
</dbReference>
<accession>A0A8S2RMX0</accession>
<dbReference type="InterPro" id="IPR026504">
    <property type="entry name" value="MNS1"/>
</dbReference>